<dbReference type="PROSITE" id="PS50896">
    <property type="entry name" value="LISH"/>
    <property type="match status" value="1"/>
</dbReference>
<dbReference type="InterPro" id="IPR006594">
    <property type="entry name" value="LisH"/>
</dbReference>
<proteinExistence type="inferred from homology"/>
<keyword evidence="3" id="KW-0677">Repeat</keyword>
<dbReference type="GO" id="GO:0003714">
    <property type="term" value="F:transcription corepressor activity"/>
    <property type="evidence" value="ECO:0007669"/>
    <property type="project" value="InterPro"/>
</dbReference>
<evidence type="ECO:0000256" key="3">
    <source>
        <dbReference type="ARBA" id="ARBA00022737"/>
    </source>
</evidence>
<dbReference type="SUPFAM" id="SSF50978">
    <property type="entry name" value="WD40 repeat-like"/>
    <property type="match status" value="1"/>
</dbReference>
<keyword evidence="2 6" id="KW-0853">WD repeat</keyword>
<evidence type="ECO:0000256" key="1">
    <source>
        <dbReference type="ARBA" id="ARBA00004123"/>
    </source>
</evidence>
<feature type="repeat" description="WD" evidence="6">
    <location>
        <begin position="362"/>
        <end position="394"/>
    </location>
</feature>
<evidence type="ECO:0000256" key="2">
    <source>
        <dbReference type="ARBA" id="ARBA00022574"/>
    </source>
</evidence>
<name>A0A9P1J1C0_9PELO</name>
<keyword evidence="4" id="KW-0539">Nucleus</keyword>
<dbReference type="GO" id="GO:0000118">
    <property type="term" value="C:histone deacetylase complex"/>
    <property type="evidence" value="ECO:0007669"/>
    <property type="project" value="TreeGrafter"/>
</dbReference>
<dbReference type="InterPro" id="IPR001680">
    <property type="entry name" value="WD40_rpt"/>
</dbReference>
<dbReference type="InterPro" id="IPR036322">
    <property type="entry name" value="WD40_repeat_dom_sf"/>
</dbReference>
<reference evidence="7" key="1">
    <citation type="submission" date="2022-11" db="EMBL/GenBank/DDBJ databases">
        <authorList>
            <person name="Kikuchi T."/>
        </authorList>
    </citation>
    <scope>NUCLEOTIDE SEQUENCE</scope>
    <source>
        <strain evidence="7">PS1010</strain>
    </source>
</reference>
<feature type="repeat" description="WD" evidence="6">
    <location>
        <begin position="121"/>
        <end position="152"/>
    </location>
</feature>
<protein>
    <submittedName>
        <fullName evidence="7">Uncharacterized protein</fullName>
    </submittedName>
</protein>
<accession>A0A9P1J1C0</accession>
<evidence type="ECO:0000313" key="8">
    <source>
        <dbReference type="Proteomes" id="UP001152747"/>
    </source>
</evidence>
<dbReference type="OrthoDB" id="1367865at2759"/>
<dbReference type="InterPro" id="IPR015943">
    <property type="entry name" value="WD40/YVTN_repeat-like_dom_sf"/>
</dbReference>
<dbReference type="GO" id="GO:0006357">
    <property type="term" value="P:regulation of transcription by RNA polymerase II"/>
    <property type="evidence" value="ECO:0007669"/>
    <property type="project" value="TreeGrafter"/>
</dbReference>
<dbReference type="SMART" id="SM00320">
    <property type="entry name" value="WD40"/>
    <property type="match status" value="7"/>
</dbReference>
<dbReference type="PANTHER" id="PTHR22846">
    <property type="entry name" value="WD40 REPEAT PROTEIN"/>
    <property type="match status" value="1"/>
</dbReference>
<comment type="similarity">
    <text evidence="5">Belongs to the WD repeat EBI family.</text>
</comment>
<dbReference type="AlphaFoldDB" id="A0A9P1J1C0"/>
<feature type="repeat" description="WD" evidence="6">
    <location>
        <begin position="154"/>
        <end position="186"/>
    </location>
</feature>
<dbReference type="PROSITE" id="PS50082">
    <property type="entry name" value="WD_REPEATS_2"/>
    <property type="match status" value="3"/>
</dbReference>
<dbReference type="EMBL" id="CANHGI010000006">
    <property type="protein sequence ID" value="CAI5453914.1"/>
    <property type="molecule type" value="Genomic_DNA"/>
</dbReference>
<evidence type="ECO:0000256" key="4">
    <source>
        <dbReference type="ARBA" id="ARBA00023242"/>
    </source>
</evidence>
<evidence type="ECO:0000256" key="5">
    <source>
        <dbReference type="ARBA" id="ARBA00025741"/>
    </source>
</evidence>
<dbReference type="Pfam" id="PF00400">
    <property type="entry name" value="WD40"/>
    <property type="match status" value="4"/>
</dbReference>
<evidence type="ECO:0000313" key="7">
    <source>
        <dbReference type="EMBL" id="CAI5453914.1"/>
    </source>
</evidence>
<dbReference type="Gene3D" id="1.20.960.30">
    <property type="match status" value="1"/>
</dbReference>
<dbReference type="Gene3D" id="2.130.10.10">
    <property type="entry name" value="YVTN repeat-like/Quinoprotein amine dehydrogenase"/>
    <property type="match status" value="1"/>
</dbReference>
<organism evidence="7 8">
    <name type="scientific">Caenorhabditis angaria</name>
    <dbReference type="NCBI Taxonomy" id="860376"/>
    <lineage>
        <taxon>Eukaryota</taxon>
        <taxon>Metazoa</taxon>
        <taxon>Ecdysozoa</taxon>
        <taxon>Nematoda</taxon>
        <taxon>Chromadorea</taxon>
        <taxon>Rhabditida</taxon>
        <taxon>Rhabditina</taxon>
        <taxon>Rhabditomorpha</taxon>
        <taxon>Rhabditoidea</taxon>
        <taxon>Rhabditidae</taxon>
        <taxon>Peloderinae</taxon>
        <taxon>Caenorhabditis</taxon>
    </lineage>
</organism>
<keyword evidence="8" id="KW-1185">Reference proteome</keyword>
<dbReference type="PANTHER" id="PTHR22846:SF42">
    <property type="match status" value="1"/>
</dbReference>
<comment type="subcellular location">
    <subcellularLocation>
        <location evidence="1">Nucleus</location>
    </subcellularLocation>
</comment>
<evidence type="ECO:0000256" key="6">
    <source>
        <dbReference type="PROSITE-ProRule" id="PRU00221"/>
    </source>
</evidence>
<dbReference type="Proteomes" id="UP001152747">
    <property type="component" value="Unassembled WGS sequence"/>
</dbReference>
<dbReference type="InterPro" id="IPR045183">
    <property type="entry name" value="Ebi-like"/>
</dbReference>
<dbReference type="SMART" id="SM00667">
    <property type="entry name" value="LisH"/>
    <property type="match status" value="1"/>
</dbReference>
<gene>
    <name evidence="7" type="ORF">CAMP_LOCUS16551</name>
</gene>
<comment type="caution">
    <text evidence="7">The sequence shown here is derived from an EMBL/GenBank/DDBJ whole genome shotgun (WGS) entry which is preliminary data.</text>
</comment>
<dbReference type="PROSITE" id="PS50294">
    <property type="entry name" value="WD_REPEATS_REGION"/>
    <property type="match status" value="1"/>
</dbReference>
<sequence length="445" mass="49718">MPDLESEVDALVLRYLMERGCEKSAQVFLEEAGIKQDSDNQKGELVSLITKGVNSMKSTGEDFITIQIALHKIKCEQKASNQTHPIVRKIAYQPELLVQSSKDAMSVTVRLNAGNPGKTHVLFCPNDWLLLTGSRYGSVELWDMSSNSTRLVKQMDHENEITSIDWSPNGLRFATGCSNGLTRVYSKDGLLQSQAKIVDSGINSVRWNGNADYFGVSFKDGRFVIFNNDGTIKHHFFEHQKEAKQVGWLDNNTAVTIGADGMLIVYKIGNLRPISAIQAFESPINCMSINIETSVIATGTDYNCIKLWNLAKMHPLERVDEYRKQVKMIRWKPFETNLFVCSFYDDRSLMAYDNEREATKSLNGHSNTITCFEFSRDGKLMASGSKDGTVIIWSGDESSSIPLKRIGRAGGPKITALSWSSDGNMIAASNRNGTIISFDVQNMRY</sequence>